<accession>A0AA36HB84</accession>
<gene>
    <name evidence="1" type="ORF">CYNAS_LOCUS19553</name>
</gene>
<name>A0AA36HB84_CYLNA</name>
<proteinExistence type="predicted"/>
<comment type="caution">
    <text evidence="1">The sequence shown here is derived from an EMBL/GenBank/DDBJ whole genome shotgun (WGS) entry which is preliminary data.</text>
</comment>
<dbReference type="EMBL" id="CATQJL010000316">
    <property type="protein sequence ID" value="CAJ0607570.1"/>
    <property type="molecule type" value="Genomic_DNA"/>
</dbReference>
<evidence type="ECO:0000313" key="2">
    <source>
        <dbReference type="Proteomes" id="UP001176961"/>
    </source>
</evidence>
<dbReference type="Proteomes" id="UP001176961">
    <property type="component" value="Unassembled WGS sequence"/>
</dbReference>
<sequence>MGFTQLMICGVKVWSTPVIVASSSKGAPLSLIFDCSSLLPLVPSEISTLQFSVLSHPADIKKSRPLGVLALFSLPDARSHADAPESGFTFRAARY</sequence>
<organism evidence="1 2">
    <name type="scientific">Cylicocyclus nassatus</name>
    <name type="common">Nematode worm</name>
    <dbReference type="NCBI Taxonomy" id="53992"/>
    <lineage>
        <taxon>Eukaryota</taxon>
        <taxon>Metazoa</taxon>
        <taxon>Ecdysozoa</taxon>
        <taxon>Nematoda</taxon>
        <taxon>Chromadorea</taxon>
        <taxon>Rhabditida</taxon>
        <taxon>Rhabditina</taxon>
        <taxon>Rhabditomorpha</taxon>
        <taxon>Strongyloidea</taxon>
        <taxon>Strongylidae</taxon>
        <taxon>Cylicocyclus</taxon>
    </lineage>
</organism>
<evidence type="ECO:0000313" key="1">
    <source>
        <dbReference type="EMBL" id="CAJ0607570.1"/>
    </source>
</evidence>
<keyword evidence="2" id="KW-1185">Reference proteome</keyword>
<dbReference type="AlphaFoldDB" id="A0AA36HB84"/>
<protein>
    <submittedName>
        <fullName evidence="1">Uncharacterized protein</fullName>
    </submittedName>
</protein>
<reference evidence="1" key="1">
    <citation type="submission" date="2023-07" db="EMBL/GenBank/DDBJ databases">
        <authorList>
            <consortium name="CYATHOMIX"/>
        </authorList>
    </citation>
    <scope>NUCLEOTIDE SEQUENCE</scope>
    <source>
        <strain evidence="1">N/A</strain>
    </source>
</reference>